<organism evidence="10">
    <name type="scientific">Brachypodium distachyon</name>
    <name type="common">Purple false brome</name>
    <name type="synonym">Trachynia distachya</name>
    <dbReference type="NCBI Taxonomy" id="15368"/>
    <lineage>
        <taxon>Eukaryota</taxon>
        <taxon>Viridiplantae</taxon>
        <taxon>Streptophyta</taxon>
        <taxon>Embryophyta</taxon>
        <taxon>Tracheophyta</taxon>
        <taxon>Spermatophyta</taxon>
        <taxon>Magnoliopsida</taxon>
        <taxon>Liliopsida</taxon>
        <taxon>Poales</taxon>
        <taxon>Poaceae</taxon>
        <taxon>BOP clade</taxon>
        <taxon>Pooideae</taxon>
        <taxon>Stipodae</taxon>
        <taxon>Brachypodieae</taxon>
        <taxon>Brachypodium</taxon>
    </lineage>
</organism>
<dbReference type="FunCoup" id="I1J0W9">
    <property type="interactions" value="702"/>
</dbReference>
<accession>I1J0W9</accession>
<dbReference type="GO" id="GO:0061630">
    <property type="term" value="F:ubiquitin protein ligase activity"/>
    <property type="evidence" value="ECO:0000318"/>
    <property type="project" value="GO_Central"/>
</dbReference>
<dbReference type="Pfam" id="PF12678">
    <property type="entry name" value="zf-rbx1"/>
    <property type="match status" value="1"/>
</dbReference>
<dbReference type="Gramene" id="KQJ84186">
    <property type="protein sequence ID" value="KQJ84186"/>
    <property type="gene ID" value="BRADI_5g19230v3"/>
</dbReference>
<evidence type="ECO:0000313" key="10">
    <source>
        <dbReference type="EnsemblPlants" id="KQJ84186"/>
    </source>
</evidence>
<keyword evidence="2" id="KW-0479">Metal-binding</keyword>
<evidence type="ECO:0000256" key="4">
    <source>
        <dbReference type="ARBA" id="ARBA00022786"/>
    </source>
</evidence>
<dbReference type="OrthoDB" id="8062037at2759"/>
<dbReference type="InterPro" id="IPR024766">
    <property type="entry name" value="Znf_RING_H2"/>
</dbReference>
<dbReference type="PANTHER" id="PTHR45969">
    <property type="entry name" value="RING ZINC FINGER PROTEIN-RELATED"/>
    <property type="match status" value="1"/>
</dbReference>
<evidence type="ECO:0000313" key="11">
    <source>
        <dbReference type="Proteomes" id="UP000008810"/>
    </source>
</evidence>
<sequence length="188" mass="20383">MAHPCSDHGYDLVALRRKLRLLLHLLDCVRFLAAVVLDRLGVLSCPDETLPGQPWAELVDCTGAMERLMEAAFREPSSKRYSSTAVPQYRRRRIGLAAEASEEYKGADDDEGREAVCAICLAPLQEAGGCQQQRVTELCSCSHAFHAACIDSWFASGEGDGAGTCPLCRTPTLPPAWGGWPEAVPHAS</sequence>
<dbReference type="SUPFAM" id="SSF57850">
    <property type="entry name" value="RING/U-box"/>
    <property type="match status" value="1"/>
</dbReference>
<keyword evidence="5" id="KW-0862">Zinc</keyword>
<protein>
    <recommendedName>
        <fullName evidence="8">RING-type domain-containing protein</fullName>
    </recommendedName>
</protein>
<dbReference type="InterPro" id="IPR001841">
    <property type="entry name" value="Znf_RING"/>
</dbReference>
<dbReference type="OMA" id="SCQEDNE"/>
<comment type="pathway">
    <text evidence="1">Protein modification; protein ubiquitination.</text>
</comment>
<dbReference type="eggNOG" id="ENOG502R3K9">
    <property type="taxonomic scope" value="Eukaryota"/>
</dbReference>
<dbReference type="Gene3D" id="3.30.40.10">
    <property type="entry name" value="Zinc/RING finger domain, C3HC4 (zinc finger)"/>
    <property type="match status" value="1"/>
</dbReference>
<proteinExistence type="predicted"/>
<keyword evidence="4" id="KW-0833">Ubl conjugation pathway</keyword>
<keyword evidence="11" id="KW-1185">Reference proteome</keyword>
<evidence type="ECO:0000256" key="1">
    <source>
        <dbReference type="ARBA" id="ARBA00004906"/>
    </source>
</evidence>
<feature type="domain" description="RING-type" evidence="8">
    <location>
        <begin position="117"/>
        <end position="169"/>
    </location>
</feature>
<evidence type="ECO:0000256" key="7">
    <source>
        <dbReference type="SAM" id="SignalP"/>
    </source>
</evidence>
<evidence type="ECO:0000256" key="3">
    <source>
        <dbReference type="ARBA" id="ARBA00022771"/>
    </source>
</evidence>
<gene>
    <name evidence="10" type="primary">LOC104585408</name>
    <name evidence="9" type="ORF">BRADI_5g19230v3</name>
</gene>
<keyword evidence="3 6" id="KW-0863">Zinc-finger</keyword>
<keyword evidence="7" id="KW-0732">Signal</keyword>
<dbReference type="PANTHER" id="PTHR45969:SF11">
    <property type="entry name" value="RING_U-BOX SUPERFAMILY PROTEIN"/>
    <property type="match status" value="1"/>
</dbReference>
<dbReference type="GO" id="GO:0016567">
    <property type="term" value="P:protein ubiquitination"/>
    <property type="evidence" value="ECO:0000318"/>
    <property type="project" value="GO_Central"/>
</dbReference>
<dbReference type="GO" id="GO:0008270">
    <property type="term" value="F:zinc ion binding"/>
    <property type="evidence" value="ECO:0007669"/>
    <property type="project" value="UniProtKB-KW"/>
</dbReference>
<dbReference type="EMBL" id="CM000884">
    <property type="protein sequence ID" value="KQJ84186.1"/>
    <property type="molecule type" value="Genomic_DNA"/>
</dbReference>
<evidence type="ECO:0000259" key="8">
    <source>
        <dbReference type="PROSITE" id="PS50089"/>
    </source>
</evidence>
<reference evidence="9 10" key="1">
    <citation type="journal article" date="2010" name="Nature">
        <title>Genome sequencing and analysis of the model grass Brachypodium distachyon.</title>
        <authorList>
            <consortium name="International Brachypodium Initiative"/>
        </authorList>
    </citation>
    <scope>NUCLEOTIDE SEQUENCE [LARGE SCALE GENOMIC DNA]</scope>
    <source>
        <strain evidence="9 10">Bd21</strain>
    </source>
</reference>
<evidence type="ECO:0000256" key="5">
    <source>
        <dbReference type="ARBA" id="ARBA00022833"/>
    </source>
</evidence>
<feature type="signal peptide" evidence="7">
    <location>
        <begin position="1"/>
        <end position="34"/>
    </location>
</feature>
<reference evidence="9" key="2">
    <citation type="submission" date="2017-06" db="EMBL/GenBank/DDBJ databases">
        <title>WGS assembly of Brachypodium distachyon.</title>
        <authorList>
            <consortium name="The International Brachypodium Initiative"/>
            <person name="Lucas S."/>
            <person name="Harmon-Smith M."/>
            <person name="Lail K."/>
            <person name="Tice H."/>
            <person name="Grimwood J."/>
            <person name="Bruce D."/>
            <person name="Barry K."/>
            <person name="Shu S."/>
            <person name="Lindquist E."/>
            <person name="Wang M."/>
            <person name="Pitluck S."/>
            <person name="Vogel J.P."/>
            <person name="Garvin D.F."/>
            <person name="Mockler T.C."/>
            <person name="Schmutz J."/>
            <person name="Rokhsar D."/>
            <person name="Bevan M.W."/>
        </authorList>
    </citation>
    <scope>NUCLEOTIDE SEQUENCE</scope>
    <source>
        <strain evidence="9">Bd21</strain>
    </source>
</reference>
<dbReference type="InterPro" id="IPR013083">
    <property type="entry name" value="Znf_RING/FYVE/PHD"/>
</dbReference>
<dbReference type="Proteomes" id="UP000008810">
    <property type="component" value="Chromosome 5"/>
</dbReference>
<dbReference type="EnsemblPlants" id="KQJ84186">
    <property type="protein sequence ID" value="KQJ84186"/>
    <property type="gene ID" value="BRADI_5g19230v3"/>
</dbReference>
<evidence type="ECO:0000256" key="6">
    <source>
        <dbReference type="PROSITE-ProRule" id="PRU00175"/>
    </source>
</evidence>
<dbReference type="HOGENOM" id="CLU_1557785_0_0_1"/>
<feature type="chain" id="PRO_5014095732" description="RING-type domain-containing protein" evidence="7">
    <location>
        <begin position="35"/>
        <end position="188"/>
    </location>
</feature>
<name>I1J0W9_BRADI</name>
<dbReference type="AlphaFoldDB" id="I1J0W9"/>
<evidence type="ECO:0000313" key="9">
    <source>
        <dbReference type="EMBL" id="KQJ84186.1"/>
    </source>
</evidence>
<dbReference type="SMART" id="SM00184">
    <property type="entry name" value="RING"/>
    <property type="match status" value="1"/>
</dbReference>
<reference evidence="10" key="3">
    <citation type="submission" date="2018-08" db="UniProtKB">
        <authorList>
            <consortium name="EnsemblPlants"/>
        </authorList>
    </citation>
    <scope>IDENTIFICATION</scope>
    <source>
        <strain evidence="10">cv. Bd21</strain>
    </source>
</reference>
<evidence type="ECO:0000256" key="2">
    <source>
        <dbReference type="ARBA" id="ARBA00022723"/>
    </source>
</evidence>
<dbReference type="PROSITE" id="PS50089">
    <property type="entry name" value="ZF_RING_2"/>
    <property type="match status" value="1"/>
</dbReference>